<dbReference type="EMBL" id="GG662781">
    <property type="protein sequence ID" value="EAR91446.1"/>
    <property type="molecule type" value="Genomic_DNA"/>
</dbReference>
<dbReference type="Pfam" id="PF00050">
    <property type="entry name" value="Kazal_1"/>
    <property type="match status" value="1"/>
</dbReference>
<feature type="domain" description="Kazal-like" evidence="2">
    <location>
        <begin position="16"/>
        <end position="79"/>
    </location>
</feature>
<dbReference type="SUPFAM" id="SSF100895">
    <property type="entry name" value="Kazal-type serine protease inhibitors"/>
    <property type="match status" value="1"/>
</dbReference>
<dbReference type="AlphaFoldDB" id="Q232G6"/>
<feature type="chain" id="PRO_5004201517" evidence="1">
    <location>
        <begin position="18"/>
        <end position="146"/>
    </location>
</feature>
<dbReference type="KEGG" id="tet:TTHERM_00594310"/>
<evidence type="ECO:0000256" key="1">
    <source>
        <dbReference type="SAM" id="SignalP"/>
    </source>
</evidence>
<feature type="domain" description="Kazal-like" evidence="2">
    <location>
        <begin position="81"/>
        <end position="145"/>
    </location>
</feature>
<name>Q232G6_TETTS</name>
<dbReference type="OrthoDB" id="291956at2759"/>
<gene>
    <name evidence="3" type="ORF">TTHERM_00594310</name>
</gene>
<feature type="signal peptide" evidence="1">
    <location>
        <begin position="1"/>
        <end position="17"/>
    </location>
</feature>
<keyword evidence="4" id="KW-1185">Reference proteome</keyword>
<dbReference type="GeneID" id="7834089"/>
<evidence type="ECO:0000259" key="2">
    <source>
        <dbReference type="PROSITE" id="PS51465"/>
    </source>
</evidence>
<dbReference type="Gene3D" id="3.30.60.30">
    <property type="match status" value="1"/>
</dbReference>
<proteinExistence type="predicted"/>
<dbReference type="InterPro" id="IPR036058">
    <property type="entry name" value="Kazal_dom_sf"/>
</dbReference>
<dbReference type="InParanoid" id="Q232G6"/>
<dbReference type="Proteomes" id="UP000009168">
    <property type="component" value="Unassembled WGS sequence"/>
</dbReference>
<dbReference type="RefSeq" id="XP_001011691.1">
    <property type="nucleotide sequence ID" value="XM_001011691.1"/>
</dbReference>
<dbReference type="HOGENOM" id="CLU_135923_0_0_1"/>
<organism evidence="3 4">
    <name type="scientific">Tetrahymena thermophila (strain SB210)</name>
    <dbReference type="NCBI Taxonomy" id="312017"/>
    <lineage>
        <taxon>Eukaryota</taxon>
        <taxon>Sar</taxon>
        <taxon>Alveolata</taxon>
        <taxon>Ciliophora</taxon>
        <taxon>Intramacronucleata</taxon>
        <taxon>Oligohymenophorea</taxon>
        <taxon>Hymenostomatida</taxon>
        <taxon>Tetrahymenina</taxon>
        <taxon>Tetrahymenidae</taxon>
        <taxon>Tetrahymena</taxon>
    </lineage>
</organism>
<accession>Q232G6</accession>
<evidence type="ECO:0000313" key="3">
    <source>
        <dbReference type="EMBL" id="EAR91446.1"/>
    </source>
</evidence>
<dbReference type="InterPro" id="IPR002350">
    <property type="entry name" value="Kazal_dom"/>
</dbReference>
<protein>
    <submittedName>
        <fullName evidence="3">Kazal-type proteinase inhibitor 1</fullName>
    </submittedName>
</protein>
<keyword evidence="1" id="KW-0732">Signal</keyword>
<sequence>MYKLTIALFAILAVCTAVNTKCSDLERTNQFCSMIYKPVCGITVSKENSNKTNKVTFPNRCHACKSSETLFFAEGACNSYPENAVFCHPDAVNNKMCTKEYIPVCGIYEKTVNCIKAPCGETYPNKCHACISGKSSYFVPGNCNSE</sequence>
<evidence type="ECO:0000313" key="4">
    <source>
        <dbReference type="Proteomes" id="UP000009168"/>
    </source>
</evidence>
<reference evidence="4" key="1">
    <citation type="journal article" date="2006" name="PLoS Biol.">
        <title>Macronuclear genome sequence of the ciliate Tetrahymena thermophila, a model eukaryote.</title>
        <authorList>
            <person name="Eisen J.A."/>
            <person name="Coyne R.S."/>
            <person name="Wu M."/>
            <person name="Wu D."/>
            <person name="Thiagarajan M."/>
            <person name="Wortman J.R."/>
            <person name="Badger J.H."/>
            <person name="Ren Q."/>
            <person name="Amedeo P."/>
            <person name="Jones K.M."/>
            <person name="Tallon L.J."/>
            <person name="Delcher A.L."/>
            <person name="Salzberg S.L."/>
            <person name="Silva J.C."/>
            <person name="Haas B.J."/>
            <person name="Majoros W.H."/>
            <person name="Farzad M."/>
            <person name="Carlton J.M."/>
            <person name="Smith R.K. Jr."/>
            <person name="Garg J."/>
            <person name="Pearlman R.E."/>
            <person name="Karrer K.M."/>
            <person name="Sun L."/>
            <person name="Manning G."/>
            <person name="Elde N.C."/>
            <person name="Turkewitz A.P."/>
            <person name="Asai D.J."/>
            <person name="Wilkes D.E."/>
            <person name="Wang Y."/>
            <person name="Cai H."/>
            <person name="Collins K."/>
            <person name="Stewart B.A."/>
            <person name="Lee S.R."/>
            <person name="Wilamowska K."/>
            <person name="Weinberg Z."/>
            <person name="Ruzzo W.L."/>
            <person name="Wloga D."/>
            <person name="Gaertig J."/>
            <person name="Frankel J."/>
            <person name="Tsao C.-C."/>
            <person name="Gorovsky M.A."/>
            <person name="Keeling P.J."/>
            <person name="Waller R.F."/>
            <person name="Patron N.J."/>
            <person name="Cherry J.M."/>
            <person name="Stover N.A."/>
            <person name="Krieger C.J."/>
            <person name="del Toro C."/>
            <person name="Ryder H.F."/>
            <person name="Williamson S.C."/>
            <person name="Barbeau R.A."/>
            <person name="Hamilton E.P."/>
            <person name="Orias E."/>
        </authorList>
    </citation>
    <scope>NUCLEOTIDE SEQUENCE [LARGE SCALE GENOMIC DNA]</scope>
    <source>
        <strain evidence="4">SB210</strain>
    </source>
</reference>
<dbReference type="PROSITE" id="PS51465">
    <property type="entry name" value="KAZAL_2"/>
    <property type="match status" value="2"/>
</dbReference>